<feature type="compositionally biased region" description="Basic residues" evidence="1">
    <location>
        <begin position="40"/>
        <end position="52"/>
    </location>
</feature>
<dbReference type="AlphaFoldDB" id="A0A6J4QZW5"/>
<name>A0A6J4QZW5_9ACTN</name>
<feature type="region of interest" description="Disordered" evidence="1">
    <location>
        <begin position="352"/>
        <end position="589"/>
    </location>
</feature>
<reference evidence="2" key="1">
    <citation type="submission" date="2020-02" db="EMBL/GenBank/DDBJ databases">
        <authorList>
            <person name="Meier V. D."/>
        </authorList>
    </citation>
    <scope>NUCLEOTIDE SEQUENCE</scope>
    <source>
        <strain evidence="2">AVDCRST_MAG01</strain>
    </source>
</reference>
<feature type="non-terminal residue" evidence="2">
    <location>
        <position position="589"/>
    </location>
</feature>
<gene>
    <name evidence="2" type="ORF">AVDCRST_MAG01-01-5032</name>
</gene>
<feature type="compositionally biased region" description="Basic and acidic residues" evidence="1">
    <location>
        <begin position="507"/>
        <end position="519"/>
    </location>
</feature>
<feature type="compositionally biased region" description="Basic residues" evidence="1">
    <location>
        <begin position="226"/>
        <end position="242"/>
    </location>
</feature>
<feature type="non-terminal residue" evidence="2">
    <location>
        <position position="1"/>
    </location>
</feature>
<feature type="compositionally biased region" description="Gly residues" evidence="1">
    <location>
        <begin position="174"/>
        <end position="185"/>
    </location>
</feature>
<feature type="compositionally biased region" description="Basic and acidic residues" evidence="1">
    <location>
        <begin position="295"/>
        <end position="321"/>
    </location>
</feature>
<evidence type="ECO:0000256" key="1">
    <source>
        <dbReference type="SAM" id="MobiDB-lite"/>
    </source>
</evidence>
<organism evidence="2">
    <name type="scientific">uncultured Rubrobacteraceae bacterium</name>
    <dbReference type="NCBI Taxonomy" id="349277"/>
    <lineage>
        <taxon>Bacteria</taxon>
        <taxon>Bacillati</taxon>
        <taxon>Actinomycetota</taxon>
        <taxon>Rubrobacteria</taxon>
        <taxon>Rubrobacterales</taxon>
        <taxon>Rubrobacteraceae</taxon>
        <taxon>environmental samples</taxon>
    </lineage>
</organism>
<accession>A0A6J4QZW5</accession>
<feature type="compositionally biased region" description="Low complexity" evidence="1">
    <location>
        <begin position="352"/>
        <end position="361"/>
    </location>
</feature>
<evidence type="ECO:0000313" key="2">
    <source>
        <dbReference type="EMBL" id="CAA9454727.1"/>
    </source>
</evidence>
<feature type="compositionally biased region" description="Basic and acidic residues" evidence="1">
    <location>
        <begin position="554"/>
        <end position="579"/>
    </location>
</feature>
<feature type="compositionally biased region" description="Basic and acidic residues" evidence="1">
    <location>
        <begin position="1"/>
        <end position="16"/>
    </location>
</feature>
<feature type="compositionally biased region" description="Basic residues" evidence="1">
    <location>
        <begin position="104"/>
        <end position="114"/>
    </location>
</feature>
<proteinExistence type="predicted"/>
<feature type="region of interest" description="Disordered" evidence="1">
    <location>
        <begin position="142"/>
        <end position="333"/>
    </location>
</feature>
<protein>
    <submittedName>
        <fullName evidence="2">Uncharacterized protein</fullName>
    </submittedName>
</protein>
<feature type="region of interest" description="Disordered" evidence="1">
    <location>
        <begin position="1"/>
        <end position="125"/>
    </location>
</feature>
<dbReference type="EMBL" id="CADCUW010000659">
    <property type="protein sequence ID" value="CAA9454727.1"/>
    <property type="molecule type" value="Genomic_DNA"/>
</dbReference>
<feature type="compositionally biased region" description="Basic and acidic residues" evidence="1">
    <location>
        <begin position="447"/>
        <end position="481"/>
    </location>
</feature>
<feature type="compositionally biased region" description="Basic and acidic residues" evidence="1">
    <location>
        <begin position="82"/>
        <end position="99"/>
    </location>
</feature>
<sequence>VRKRERKDPARAGVRDHRPRFVGAGLRAGRVPRGLQRARGQTRKRDARRSRGGRGLAEAAPRRSRGHPGARRRRGRRGITARRGDARPPARRAPADRRAGLSGRRGRQRRRRRSRGDGAAARDRLRRRRRLLRALGVRPAVAPEGGRRGRLRRAGRGAAGCGRGHHGGLRRNGCPGGRPILGGGARADRGIRARDRRRASLLPAPACQGERRLPARAGAPAGGPLRGHRPPPLRRRRRRRRGNFGPAVGTWARRPADHRSYGGRPRGARSGRPAERRPREGLLSGGAGEAPARLPARDDGRRLLARVRREPEGRRREELDGLRPGGLGRLLHQHEGLPRGCRSELRLHPAARASARGAIRGEPGRGRRRDRQPLRAQAVRLAERADEVGRGPGPGAGARDNPLRGPRGGVRPHRRRALEVLRPSGLRPGARLQGSGYQARAGPLQRADLRKRLGGDTERDARGRHSVRGEPRRGPRPHDAGLEPPPPPERRVGGGRAGKDSAPGEPEEGHGGPLRRADEPDAQPPRVPRGGPGRPHAPGRADHRGRLPRGAEGGQDRDQGHRPAGDRRGGPGARRREGGVARPGGGARL</sequence>
<feature type="compositionally biased region" description="Basic residues" evidence="1">
    <location>
        <begin position="62"/>
        <end position="80"/>
    </location>
</feature>